<evidence type="ECO:0000256" key="5">
    <source>
        <dbReference type="ARBA" id="ARBA00022989"/>
    </source>
</evidence>
<gene>
    <name evidence="9" type="ORF">POM88_046542</name>
</gene>
<feature type="transmembrane region" description="Helical" evidence="7">
    <location>
        <begin position="24"/>
        <end position="46"/>
    </location>
</feature>
<comment type="subcellular location">
    <subcellularLocation>
        <location evidence="1 7">Cell membrane</location>
        <topology evidence="1 7">Multi-pass membrane protein</topology>
    </subcellularLocation>
</comment>
<evidence type="ECO:0000256" key="2">
    <source>
        <dbReference type="ARBA" id="ARBA00007651"/>
    </source>
</evidence>
<feature type="domain" description="Casparian strip membrane protein" evidence="8">
    <location>
        <begin position="23"/>
        <end position="169"/>
    </location>
</feature>
<dbReference type="Proteomes" id="UP001237642">
    <property type="component" value="Unassembled WGS sequence"/>
</dbReference>
<dbReference type="NCBIfam" id="TIGR01569">
    <property type="entry name" value="A_tha_TIGR01569"/>
    <property type="match status" value="1"/>
</dbReference>
<dbReference type="PANTHER" id="PTHR36488">
    <property type="entry name" value="CASP-LIKE PROTEIN 1U1"/>
    <property type="match status" value="1"/>
</dbReference>
<reference evidence="9" key="1">
    <citation type="submission" date="2023-02" db="EMBL/GenBank/DDBJ databases">
        <title>Genome of toxic invasive species Heracleum sosnowskyi carries increased number of genes despite the absence of recent whole-genome duplications.</title>
        <authorList>
            <person name="Schelkunov M."/>
            <person name="Shtratnikova V."/>
            <person name="Makarenko M."/>
            <person name="Klepikova A."/>
            <person name="Omelchenko D."/>
            <person name="Novikova G."/>
            <person name="Obukhova E."/>
            <person name="Bogdanov V."/>
            <person name="Penin A."/>
            <person name="Logacheva M."/>
        </authorList>
    </citation>
    <scope>NUCLEOTIDE SEQUENCE</scope>
    <source>
        <strain evidence="9">Hsosn_3</strain>
        <tissue evidence="9">Leaf</tissue>
    </source>
</reference>
<evidence type="ECO:0000259" key="8">
    <source>
        <dbReference type="Pfam" id="PF04535"/>
    </source>
</evidence>
<dbReference type="InterPro" id="IPR006459">
    <property type="entry name" value="CASP/CASPL"/>
</dbReference>
<evidence type="ECO:0000313" key="10">
    <source>
        <dbReference type="Proteomes" id="UP001237642"/>
    </source>
</evidence>
<evidence type="ECO:0000256" key="4">
    <source>
        <dbReference type="ARBA" id="ARBA00022692"/>
    </source>
</evidence>
<reference evidence="9" key="2">
    <citation type="submission" date="2023-05" db="EMBL/GenBank/DDBJ databases">
        <authorList>
            <person name="Schelkunov M.I."/>
        </authorList>
    </citation>
    <scope>NUCLEOTIDE SEQUENCE</scope>
    <source>
        <strain evidence="9">Hsosn_3</strain>
        <tissue evidence="9">Leaf</tissue>
    </source>
</reference>
<organism evidence="9 10">
    <name type="scientific">Heracleum sosnowskyi</name>
    <dbReference type="NCBI Taxonomy" id="360622"/>
    <lineage>
        <taxon>Eukaryota</taxon>
        <taxon>Viridiplantae</taxon>
        <taxon>Streptophyta</taxon>
        <taxon>Embryophyta</taxon>
        <taxon>Tracheophyta</taxon>
        <taxon>Spermatophyta</taxon>
        <taxon>Magnoliopsida</taxon>
        <taxon>eudicotyledons</taxon>
        <taxon>Gunneridae</taxon>
        <taxon>Pentapetalae</taxon>
        <taxon>asterids</taxon>
        <taxon>campanulids</taxon>
        <taxon>Apiales</taxon>
        <taxon>Apiaceae</taxon>
        <taxon>Apioideae</taxon>
        <taxon>apioid superclade</taxon>
        <taxon>Tordylieae</taxon>
        <taxon>Tordyliinae</taxon>
        <taxon>Heracleum</taxon>
    </lineage>
</organism>
<comment type="caution">
    <text evidence="9">The sequence shown here is derived from an EMBL/GenBank/DDBJ whole genome shotgun (WGS) entry which is preliminary data.</text>
</comment>
<comment type="subunit">
    <text evidence="7">Homodimer and heterodimers.</text>
</comment>
<accession>A0AAD8H9F2</accession>
<keyword evidence="4 7" id="KW-0812">Transmembrane</keyword>
<keyword evidence="10" id="KW-1185">Reference proteome</keyword>
<evidence type="ECO:0000256" key="7">
    <source>
        <dbReference type="RuleBase" id="RU361233"/>
    </source>
</evidence>
<feature type="transmembrane region" description="Helical" evidence="7">
    <location>
        <begin position="161"/>
        <end position="183"/>
    </location>
</feature>
<dbReference type="EMBL" id="JAUIZM010000010">
    <property type="protein sequence ID" value="KAK1362068.1"/>
    <property type="molecule type" value="Genomic_DNA"/>
</dbReference>
<evidence type="ECO:0000256" key="6">
    <source>
        <dbReference type="ARBA" id="ARBA00023136"/>
    </source>
</evidence>
<keyword evidence="5 7" id="KW-1133">Transmembrane helix</keyword>
<dbReference type="GO" id="GO:0005886">
    <property type="term" value="C:plasma membrane"/>
    <property type="evidence" value="ECO:0007669"/>
    <property type="project" value="UniProtKB-SubCell"/>
</dbReference>
<dbReference type="Pfam" id="PF04535">
    <property type="entry name" value="CASP_dom"/>
    <property type="match status" value="1"/>
</dbReference>
<dbReference type="InterPro" id="IPR044173">
    <property type="entry name" value="CASPL"/>
</dbReference>
<feature type="transmembrane region" description="Helical" evidence="7">
    <location>
        <begin position="107"/>
        <end position="134"/>
    </location>
</feature>
<keyword evidence="6 7" id="KW-0472">Membrane</keyword>
<evidence type="ECO:0000256" key="3">
    <source>
        <dbReference type="ARBA" id="ARBA00022475"/>
    </source>
</evidence>
<sequence>MVSQTETGGTSKISFPTAGNNRGMLILGIILRIAAIVSTIASAVYMTMSDEQLQLFTQVSIFSVEYEDFSTLRYFVVINSIVSAYFAFSIPLAMIHIARSTAKQSRAVLIIMDMVTLGVLTSAASAATAIMFLAHNGNSSANWNAICNQYTGFCNKASASLIGSFVAIVILMFLISMSTVALARM</sequence>
<dbReference type="AlphaFoldDB" id="A0AAD8H9F2"/>
<evidence type="ECO:0000313" key="9">
    <source>
        <dbReference type="EMBL" id="KAK1362068.1"/>
    </source>
</evidence>
<keyword evidence="3 7" id="KW-1003">Cell membrane</keyword>
<protein>
    <recommendedName>
        <fullName evidence="7">CASP-like protein</fullName>
    </recommendedName>
</protein>
<dbReference type="InterPro" id="IPR006702">
    <property type="entry name" value="CASP_dom"/>
</dbReference>
<dbReference type="PANTHER" id="PTHR36488:SF12">
    <property type="entry name" value="CASP-LIKE PROTEIN"/>
    <property type="match status" value="1"/>
</dbReference>
<comment type="similarity">
    <text evidence="2 7">Belongs to the Casparian strip membrane proteins (CASP) family.</text>
</comment>
<feature type="transmembrane region" description="Helical" evidence="7">
    <location>
        <begin position="72"/>
        <end position="95"/>
    </location>
</feature>
<evidence type="ECO:0000256" key="1">
    <source>
        <dbReference type="ARBA" id="ARBA00004651"/>
    </source>
</evidence>
<proteinExistence type="inferred from homology"/>
<name>A0AAD8H9F2_9APIA</name>